<reference evidence="1 2" key="1">
    <citation type="submission" date="2009-07" db="EMBL/GenBank/DDBJ databases">
        <authorList>
            <person name="Madupu R."/>
            <person name="Sebastian Y."/>
            <person name="Durkin A.S."/>
            <person name="Torralba M."/>
            <person name="Methe B."/>
            <person name="Sutton G.G."/>
            <person name="Strausberg R.L."/>
            <person name="Nelson K.E."/>
        </authorList>
    </citation>
    <scope>NUCLEOTIDE SEQUENCE [LARGE SCALE GENOMIC DNA]</scope>
    <source>
        <strain evidence="1 2">RM3268</strain>
    </source>
</reference>
<evidence type="ECO:0000313" key="1">
    <source>
        <dbReference type="EMBL" id="EEV18660.1"/>
    </source>
</evidence>
<name>C8PF32_9BACT</name>
<protein>
    <submittedName>
        <fullName evidence="1">Uncharacterized protein</fullName>
    </submittedName>
</protein>
<dbReference type="EMBL" id="ACYG01000009">
    <property type="protein sequence ID" value="EEV18660.1"/>
    <property type="molecule type" value="Genomic_DNA"/>
</dbReference>
<keyword evidence="2" id="KW-1185">Reference proteome</keyword>
<gene>
    <name evidence="1" type="ORF">CAMGR0001_2672</name>
</gene>
<dbReference type="Proteomes" id="UP000005709">
    <property type="component" value="Unassembled WGS sequence"/>
</dbReference>
<dbReference type="AlphaFoldDB" id="C8PF32"/>
<proteinExistence type="predicted"/>
<accession>C8PF32</accession>
<sequence length="55" mass="6437">MRRRLNLIEISRHAGLEAYPQNFKDATGAVNLKSKFYFLVPLLSSKSTNFDKFRF</sequence>
<evidence type="ECO:0000313" key="2">
    <source>
        <dbReference type="Proteomes" id="UP000005709"/>
    </source>
</evidence>
<comment type="caution">
    <text evidence="1">The sequence shown here is derived from an EMBL/GenBank/DDBJ whole genome shotgun (WGS) entry which is preliminary data.</text>
</comment>
<organism evidence="1 2">
    <name type="scientific">Campylobacter gracilis RM3268</name>
    <dbReference type="NCBI Taxonomy" id="553220"/>
    <lineage>
        <taxon>Bacteria</taxon>
        <taxon>Pseudomonadati</taxon>
        <taxon>Campylobacterota</taxon>
        <taxon>Epsilonproteobacteria</taxon>
        <taxon>Campylobacterales</taxon>
        <taxon>Campylobacteraceae</taxon>
        <taxon>Campylobacter</taxon>
    </lineage>
</organism>